<dbReference type="EMBL" id="LKAM01000021">
    <property type="protein sequence ID" value="KUM45298.1"/>
    <property type="molecule type" value="Genomic_DNA"/>
</dbReference>
<organism evidence="2">
    <name type="scientific">Picea glauca</name>
    <name type="common">White spruce</name>
    <name type="synonym">Pinus glauca</name>
    <dbReference type="NCBI Taxonomy" id="3330"/>
    <lineage>
        <taxon>Eukaryota</taxon>
        <taxon>Viridiplantae</taxon>
        <taxon>Streptophyta</taxon>
        <taxon>Embryophyta</taxon>
        <taxon>Tracheophyta</taxon>
        <taxon>Spermatophyta</taxon>
        <taxon>Pinopsida</taxon>
        <taxon>Pinidae</taxon>
        <taxon>Conifers I</taxon>
        <taxon>Pinales</taxon>
        <taxon>Pinaceae</taxon>
        <taxon>Picea</taxon>
    </lineage>
</organism>
<name>A0A101LUB8_PICGL</name>
<dbReference type="InterPro" id="IPR005162">
    <property type="entry name" value="Retrotrans_gag_dom"/>
</dbReference>
<reference evidence="2" key="1">
    <citation type="journal article" date="2015" name="Genome Biol. Evol.">
        <title>Organellar Genomes of White Spruce (Picea glauca): Assembly and Annotation.</title>
        <authorList>
            <person name="Jackman S.D."/>
            <person name="Warren R.L."/>
            <person name="Gibb E.A."/>
            <person name="Vandervalk B.P."/>
            <person name="Mohamadi H."/>
            <person name="Chu J."/>
            <person name="Raymond A."/>
            <person name="Pleasance S."/>
            <person name="Coope R."/>
            <person name="Wildung M.R."/>
            <person name="Ritland C.E."/>
            <person name="Bousquet J."/>
            <person name="Jones S.J."/>
            <person name="Bohlmann J."/>
            <person name="Birol I."/>
        </authorList>
    </citation>
    <scope>NUCLEOTIDE SEQUENCE [LARGE SCALE GENOMIC DNA]</scope>
    <source>
        <tissue evidence="2">Flushing bud</tissue>
    </source>
</reference>
<proteinExistence type="predicted"/>
<evidence type="ECO:0000259" key="1">
    <source>
        <dbReference type="Pfam" id="PF03732"/>
    </source>
</evidence>
<dbReference type="AlphaFoldDB" id="A0A101LUB8"/>
<comment type="caution">
    <text evidence="2">The sequence shown here is derived from an EMBL/GenBank/DDBJ whole genome shotgun (WGS) entry which is preliminary data.</text>
</comment>
<gene>
    <name evidence="2" type="ORF">ABT39_MTgene3471</name>
</gene>
<dbReference type="Pfam" id="PF03732">
    <property type="entry name" value="Retrotrans_gag"/>
    <property type="match status" value="1"/>
</dbReference>
<accession>A0A101LUB8</accession>
<geneLocation type="mitochondrion" evidence="2"/>
<sequence length="91" mass="10981">MNEVKQAFIVEFQKPKIEQQSYVEMKNIKQILGESAWEYDKRFRDFMSRLTYQIHDAQHKEWFIGGLRYFTRMPATNMGFTKRSSTTCDED</sequence>
<evidence type="ECO:0000313" key="2">
    <source>
        <dbReference type="EMBL" id="KUM45298.1"/>
    </source>
</evidence>
<protein>
    <recommendedName>
        <fullName evidence="1">Retrotransposon gag domain-containing protein</fullName>
    </recommendedName>
</protein>
<keyword evidence="2" id="KW-0496">Mitochondrion</keyword>
<feature type="domain" description="Retrotransposon gag" evidence="1">
    <location>
        <begin position="3"/>
        <end position="68"/>
    </location>
</feature>